<feature type="domain" description="RmlD-like substrate binding" evidence="1">
    <location>
        <begin position="3"/>
        <end position="262"/>
    </location>
</feature>
<dbReference type="InterPro" id="IPR029903">
    <property type="entry name" value="RmlD-like-bd"/>
</dbReference>
<dbReference type="SUPFAM" id="SSF51735">
    <property type="entry name" value="NAD(P)-binding Rossmann-fold domains"/>
    <property type="match status" value="1"/>
</dbReference>
<dbReference type="PANTHER" id="PTHR43242">
    <property type="entry name" value="NAD(P)-BINDING ROSSMANN-FOLD SUPERFAMILY PROTEIN"/>
    <property type="match status" value="1"/>
</dbReference>
<protein>
    <submittedName>
        <fullName evidence="2">NAD(P)-dependent oxidoreductase</fullName>
    </submittedName>
</protein>
<evidence type="ECO:0000313" key="2">
    <source>
        <dbReference type="EMBL" id="WYY00215.1"/>
    </source>
</evidence>
<dbReference type="Pfam" id="PF04321">
    <property type="entry name" value="RmlD_sub_bind"/>
    <property type="match status" value="1"/>
</dbReference>
<dbReference type="AlphaFoldDB" id="A0AAX4NGA1"/>
<dbReference type="Gene3D" id="3.40.50.720">
    <property type="entry name" value="NAD(P)-binding Rossmann-like Domain"/>
    <property type="match status" value="1"/>
</dbReference>
<evidence type="ECO:0000313" key="3">
    <source>
        <dbReference type="Proteomes" id="UP001451606"/>
    </source>
</evidence>
<proteinExistence type="predicted"/>
<dbReference type="RefSeq" id="WP_393972164.1">
    <property type="nucleotide sequence ID" value="NZ_CP133772.1"/>
</dbReference>
<keyword evidence="3" id="KW-1185">Reference proteome</keyword>
<dbReference type="InterPro" id="IPR036291">
    <property type="entry name" value="NAD(P)-bd_dom_sf"/>
</dbReference>
<dbReference type="Proteomes" id="UP001451606">
    <property type="component" value="Chromosome"/>
</dbReference>
<organism evidence="2 3">
    <name type="scientific">Oxyplasma meridianum</name>
    <dbReference type="NCBI Taxonomy" id="3073602"/>
    <lineage>
        <taxon>Archaea</taxon>
        <taxon>Methanobacteriati</taxon>
        <taxon>Thermoplasmatota</taxon>
        <taxon>Thermoplasmata</taxon>
        <taxon>Thermoplasmatales</taxon>
        <taxon>Thermoplasmataceae</taxon>
        <taxon>Oxyplasma</taxon>
    </lineage>
</organism>
<dbReference type="CDD" id="cd05254">
    <property type="entry name" value="dTDP_HR_like_SDR_e"/>
    <property type="match status" value="1"/>
</dbReference>
<dbReference type="PANTHER" id="PTHR43242:SF1">
    <property type="entry name" value="NAD(P)-BINDING ROSSMANN-FOLD SUPERFAMILY PROTEIN"/>
    <property type="match status" value="1"/>
</dbReference>
<evidence type="ECO:0000259" key="1">
    <source>
        <dbReference type="Pfam" id="PF04321"/>
    </source>
</evidence>
<name>A0AAX4NGA1_9ARCH</name>
<dbReference type="GeneID" id="95967508"/>
<dbReference type="KEGG" id="omr:OXIME_000775"/>
<gene>
    <name evidence="2" type="ORF">OXIME_000775</name>
</gene>
<dbReference type="Gene3D" id="3.90.25.10">
    <property type="entry name" value="UDP-galactose 4-epimerase, domain 1"/>
    <property type="match status" value="1"/>
</dbReference>
<accession>A0AAX4NGA1</accession>
<dbReference type="EMBL" id="CP133772">
    <property type="protein sequence ID" value="WYY00215.1"/>
    <property type="molecule type" value="Genomic_DNA"/>
</dbReference>
<reference evidence="2 3" key="1">
    <citation type="submission" date="2023-09" db="EMBL/GenBank/DDBJ databases">
        <authorList>
            <person name="Golyshina O.V."/>
            <person name="Lunev E.A."/>
            <person name="Bargiela R."/>
            <person name="Gaines M.C."/>
            <person name="Daum B."/>
            <person name="Bale N.J."/>
            <person name="Koenen M."/>
            <person name="Sinninghe Damst J.S."/>
            <person name="Yakimov M."/>
            <person name="Golyshin P.N."/>
        </authorList>
    </citation>
    <scope>NUCLEOTIDE SEQUENCE [LARGE SCALE GENOMIC DNA]</scope>
    <source>
        <strain evidence="2 3">M1</strain>
    </source>
</reference>
<sequence length="278" mass="32102">MNNILIIGADGQLGKELSKLYPESKKLYHKDHGELNLNLFNEDDIINKLSKINPNIIINTASLTNVDKCEKEKEYAYKVNGYSLKIITEYARSKNIYLIHISTDYVFNGNSSYYSEESIPDPINYYGFSKLIGDIYINSYNKSLIVRTSGVYGYKNNFPLFVYNSLKDNKNINIIKGYYSPIHAYNLALAIQKLIDNNIYGIINIAGIRISRINFANKIADFFNLNKELINENEVKMYAKRPYDSSLNIDKAKSLINFDFYSLNSNLDIFKKEIEYLK</sequence>